<dbReference type="AlphaFoldDB" id="A0A8C0JB52"/>
<proteinExistence type="predicted"/>
<evidence type="ECO:0000256" key="1">
    <source>
        <dbReference type="SAM" id="Phobius"/>
    </source>
</evidence>
<dbReference type="Proteomes" id="UP000694404">
    <property type="component" value="Unplaced"/>
</dbReference>
<dbReference type="GeneTree" id="ENSGT01070000254090"/>
<keyword evidence="1" id="KW-1133">Transmembrane helix</keyword>
<evidence type="ECO:0000313" key="2">
    <source>
        <dbReference type="Ensembl" id="ENSCABP00000029697.1"/>
    </source>
</evidence>
<sequence>MPTLYPWFFPTQNGNVAIVTGGAKGIGYHTVKHLARLGMHVILGTVIILSIQMYIVPLGLKS</sequence>
<organism evidence="2 3">
    <name type="scientific">Chelonoidis abingdonii</name>
    <name type="common">Abingdon island giant tortoise</name>
    <name type="synonym">Testudo abingdonii</name>
    <dbReference type="NCBI Taxonomy" id="106734"/>
    <lineage>
        <taxon>Eukaryota</taxon>
        <taxon>Metazoa</taxon>
        <taxon>Chordata</taxon>
        <taxon>Craniata</taxon>
        <taxon>Vertebrata</taxon>
        <taxon>Euteleostomi</taxon>
        <taxon>Archelosauria</taxon>
        <taxon>Testudinata</taxon>
        <taxon>Testudines</taxon>
        <taxon>Cryptodira</taxon>
        <taxon>Durocryptodira</taxon>
        <taxon>Testudinoidea</taxon>
        <taxon>Testudinidae</taxon>
        <taxon>Chelonoidis</taxon>
    </lineage>
</organism>
<dbReference type="Gene3D" id="3.40.50.720">
    <property type="entry name" value="NAD(P)-binding Rossmann-like Domain"/>
    <property type="match status" value="1"/>
</dbReference>
<evidence type="ECO:0000313" key="3">
    <source>
        <dbReference type="Proteomes" id="UP000694404"/>
    </source>
</evidence>
<reference evidence="2" key="1">
    <citation type="submission" date="2025-08" db="UniProtKB">
        <authorList>
            <consortium name="Ensembl"/>
        </authorList>
    </citation>
    <scope>IDENTIFICATION</scope>
</reference>
<keyword evidence="1" id="KW-0812">Transmembrane</keyword>
<name>A0A8C0JB52_CHEAB</name>
<dbReference type="Ensembl" id="ENSCABT00000032531.1">
    <property type="protein sequence ID" value="ENSCABP00000029697.1"/>
    <property type="gene ID" value="ENSCABG00000021779.1"/>
</dbReference>
<reference evidence="2" key="2">
    <citation type="submission" date="2025-09" db="UniProtKB">
        <authorList>
            <consortium name="Ensembl"/>
        </authorList>
    </citation>
    <scope>IDENTIFICATION</scope>
</reference>
<dbReference type="OMA" id="ILSIQMY"/>
<protein>
    <submittedName>
        <fullName evidence="2">Uncharacterized protein</fullName>
    </submittedName>
</protein>
<dbReference type="SUPFAM" id="SSF51735">
    <property type="entry name" value="NAD(P)-binding Rossmann-fold domains"/>
    <property type="match status" value="1"/>
</dbReference>
<dbReference type="InterPro" id="IPR036291">
    <property type="entry name" value="NAD(P)-bd_dom_sf"/>
</dbReference>
<keyword evidence="1" id="KW-0472">Membrane</keyword>
<feature type="transmembrane region" description="Helical" evidence="1">
    <location>
        <begin position="37"/>
        <end position="60"/>
    </location>
</feature>
<keyword evidence="3" id="KW-1185">Reference proteome</keyword>
<accession>A0A8C0JB52</accession>